<sequence>MGTLEVALEVSEKDVYSIPYRTVIGGKDCLFTVFGRPPMCLKYKEVGHIRRNCPSAKKSTVPIPSPEVSVPETQNSGNSETLDSQATTPDTQESTEDTMETEKSPSVSKSWTKLKGKHINCVLLIRKIGNLNRH</sequence>
<dbReference type="AlphaFoldDB" id="A0A8B6GSS6"/>
<organism evidence="2 3">
    <name type="scientific">Mytilus galloprovincialis</name>
    <name type="common">Mediterranean mussel</name>
    <dbReference type="NCBI Taxonomy" id="29158"/>
    <lineage>
        <taxon>Eukaryota</taxon>
        <taxon>Metazoa</taxon>
        <taxon>Spiralia</taxon>
        <taxon>Lophotrochozoa</taxon>
        <taxon>Mollusca</taxon>
        <taxon>Bivalvia</taxon>
        <taxon>Autobranchia</taxon>
        <taxon>Pteriomorphia</taxon>
        <taxon>Mytilida</taxon>
        <taxon>Mytiloidea</taxon>
        <taxon>Mytilidae</taxon>
        <taxon>Mytilinae</taxon>
        <taxon>Mytilus</taxon>
    </lineage>
</organism>
<feature type="compositionally biased region" description="Low complexity" evidence="1">
    <location>
        <begin position="59"/>
        <end position="73"/>
    </location>
</feature>
<evidence type="ECO:0000256" key="1">
    <source>
        <dbReference type="SAM" id="MobiDB-lite"/>
    </source>
</evidence>
<name>A0A8B6GSS6_MYTGA</name>
<evidence type="ECO:0000313" key="3">
    <source>
        <dbReference type="Proteomes" id="UP000596742"/>
    </source>
</evidence>
<gene>
    <name evidence="2" type="ORF">MGAL_10B054489</name>
</gene>
<protein>
    <recommendedName>
        <fullName evidence="4">CCHC-type domain-containing protein</fullName>
    </recommendedName>
</protein>
<keyword evidence="3" id="KW-1185">Reference proteome</keyword>
<dbReference type="GO" id="GO:0003676">
    <property type="term" value="F:nucleic acid binding"/>
    <property type="evidence" value="ECO:0007669"/>
    <property type="project" value="InterPro"/>
</dbReference>
<dbReference type="OrthoDB" id="6161495at2759"/>
<proteinExistence type="predicted"/>
<dbReference type="GO" id="GO:0008270">
    <property type="term" value="F:zinc ion binding"/>
    <property type="evidence" value="ECO:0007669"/>
    <property type="project" value="InterPro"/>
</dbReference>
<evidence type="ECO:0000313" key="2">
    <source>
        <dbReference type="EMBL" id="VDI68611.1"/>
    </source>
</evidence>
<dbReference type="InterPro" id="IPR036875">
    <property type="entry name" value="Znf_CCHC_sf"/>
</dbReference>
<dbReference type="Proteomes" id="UP000596742">
    <property type="component" value="Unassembled WGS sequence"/>
</dbReference>
<dbReference type="SUPFAM" id="SSF57756">
    <property type="entry name" value="Retrovirus zinc finger-like domains"/>
    <property type="match status" value="1"/>
</dbReference>
<evidence type="ECO:0008006" key="4">
    <source>
        <dbReference type="Google" id="ProtNLM"/>
    </source>
</evidence>
<reference evidence="2" key="1">
    <citation type="submission" date="2018-11" db="EMBL/GenBank/DDBJ databases">
        <authorList>
            <person name="Alioto T."/>
            <person name="Alioto T."/>
        </authorList>
    </citation>
    <scope>NUCLEOTIDE SEQUENCE</scope>
</reference>
<comment type="caution">
    <text evidence="2">The sequence shown here is derived from an EMBL/GenBank/DDBJ whole genome shotgun (WGS) entry which is preliminary data.</text>
</comment>
<dbReference type="EMBL" id="UYJE01008928">
    <property type="protein sequence ID" value="VDI68611.1"/>
    <property type="molecule type" value="Genomic_DNA"/>
</dbReference>
<feature type="compositionally biased region" description="Polar residues" evidence="1">
    <location>
        <begin position="74"/>
        <end position="92"/>
    </location>
</feature>
<feature type="region of interest" description="Disordered" evidence="1">
    <location>
        <begin position="55"/>
        <end position="109"/>
    </location>
</feature>
<accession>A0A8B6GSS6</accession>